<keyword evidence="3" id="KW-1185">Reference proteome</keyword>
<dbReference type="GO" id="GO:0008270">
    <property type="term" value="F:zinc ion binding"/>
    <property type="evidence" value="ECO:0007669"/>
    <property type="project" value="InterPro"/>
</dbReference>
<dbReference type="Proteomes" id="UP000061457">
    <property type="component" value="Chromosome II"/>
</dbReference>
<dbReference type="GO" id="GO:0004519">
    <property type="term" value="F:endonuclease activity"/>
    <property type="evidence" value="ECO:0007669"/>
    <property type="project" value="InterPro"/>
</dbReference>
<organism evidence="2 3">
    <name type="scientific">Pseudoalteromonas phenolica</name>
    <dbReference type="NCBI Taxonomy" id="161398"/>
    <lineage>
        <taxon>Bacteria</taxon>
        <taxon>Pseudomonadati</taxon>
        <taxon>Pseudomonadota</taxon>
        <taxon>Gammaproteobacteria</taxon>
        <taxon>Alteromonadales</taxon>
        <taxon>Pseudoalteromonadaceae</taxon>
        <taxon>Pseudoalteromonas</taxon>
    </lineage>
</organism>
<dbReference type="EMBL" id="CP013188">
    <property type="protein sequence ID" value="ALO44540.1"/>
    <property type="molecule type" value="Genomic_DNA"/>
</dbReference>
<dbReference type="AlphaFoldDB" id="A0A0S2K847"/>
<dbReference type="RefSeq" id="WP_227009265.1">
    <property type="nucleotide sequence ID" value="NZ_CP013188.1"/>
</dbReference>
<dbReference type="Pfam" id="PF00717">
    <property type="entry name" value="Peptidase_S24"/>
    <property type="match status" value="1"/>
</dbReference>
<dbReference type="PATRIC" id="fig|161398.10.peg.4175"/>
<dbReference type="SMART" id="SM00507">
    <property type="entry name" value="HNHc"/>
    <property type="match status" value="1"/>
</dbReference>
<sequence>MKDIKPNEKLQLAFISFIQRVLSEGDFVATYKYALLNAIADICIEKLDVSTNESLKIEHSLLAEKILQLYWHHAMPFSNLKSGADALLKQNSGAQSKVISVLYECQQNNIRSLGQLKRSSYWNESYRAALNTLKTGPLWRLQILAKQEECFLYPHNKKPQYIELKPGIAACFRRFYDLVVYLSKNAWLQKIQSIKYNQALIGPQSKLESFLFGEDRQSLAKVKPLLVDLQKNQCFYCQKPFKNDVEIDHFIPFSRYSNDLAHNFVAAHRRCNNNKRDFLASYEHRDNWIESNLVKHNQVIESELSSYFDCSADQSIAVSNWAYEVARSNHAKLWHSIDTFVDSAPIAPVLTFKKKHGEREDKIETNKTEIIAELEPQLYYFPNLKIACGHFKTGDESDAEYMDIPDGVGKVDPNKHFFARASGNSMNGGKSPIFDGDLLLLEFITPESAGSLQNQTVAIERLDSAGDSQYLLRDIKKATDENGNSCYQLIAKNPDYETLVADESMKTFARLKKHLC</sequence>
<dbReference type="Pfam" id="PF01844">
    <property type="entry name" value="HNH"/>
    <property type="match status" value="1"/>
</dbReference>
<accession>A0A0S2K847</accession>
<feature type="domain" description="HNH nuclease" evidence="1">
    <location>
        <begin position="221"/>
        <end position="273"/>
    </location>
</feature>
<evidence type="ECO:0000313" key="3">
    <source>
        <dbReference type="Proteomes" id="UP000061457"/>
    </source>
</evidence>
<name>A0A0S2K847_9GAMM</name>
<dbReference type="InterPro" id="IPR003615">
    <property type="entry name" value="HNH_nuc"/>
</dbReference>
<dbReference type="InterPro" id="IPR015927">
    <property type="entry name" value="Peptidase_S24_S26A/B/C"/>
</dbReference>
<evidence type="ECO:0000259" key="1">
    <source>
        <dbReference type="SMART" id="SM00507"/>
    </source>
</evidence>
<protein>
    <recommendedName>
        <fullName evidence="1">HNH nuclease domain-containing protein</fullName>
    </recommendedName>
</protein>
<dbReference type="KEGG" id="pphe:PP2015_4072"/>
<dbReference type="GO" id="GO:0003676">
    <property type="term" value="F:nucleic acid binding"/>
    <property type="evidence" value="ECO:0007669"/>
    <property type="project" value="InterPro"/>
</dbReference>
<dbReference type="InterPro" id="IPR036286">
    <property type="entry name" value="LexA/Signal_pep-like_sf"/>
</dbReference>
<dbReference type="Gene3D" id="2.10.109.10">
    <property type="entry name" value="Umud Fragment, subunit A"/>
    <property type="match status" value="1"/>
</dbReference>
<dbReference type="CDD" id="cd00085">
    <property type="entry name" value="HNHc"/>
    <property type="match status" value="1"/>
</dbReference>
<dbReference type="SUPFAM" id="SSF51306">
    <property type="entry name" value="LexA/Signal peptidase"/>
    <property type="match status" value="1"/>
</dbReference>
<dbReference type="Gene3D" id="1.10.30.50">
    <property type="match status" value="1"/>
</dbReference>
<reference evidence="2 3" key="1">
    <citation type="submission" date="2015-11" db="EMBL/GenBank/DDBJ databases">
        <authorList>
            <person name="Zhang Y."/>
            <person name="Guo Z."/>
        </authorList>
    </citation>
    <scope>NUCLEOTIDE SEQUENCE [LARGE SCALE GENOMIC DNA]</scope>
    <source>
        <strain evidence="2 3">KCTC 12086</strain>
    </source>
</reference>
<evidence type="ECO:0000313" key="2">
    <source>
        <dbReference type="EMBL" id="ALO44540.1"/>
    </source>
</evidence>
<dbReference type="STRING" id="161398.PP2015_4072"/>
<dbReference type="InterPro" id="IPR002711">
    <property type="entry name" value="HNH"/>
</dbReference>
<proteinExistence type="predicted"/>
<gene>
    <name evidence="2" type="ORF">PP2015_4072</name>
</gene>